<proteinExistence type="predicted"/>
<accession>A0A1F7XJM8</accession>
<dbReference type="InterPro" id="IPR014942">
    <property type="entry name" value="AbiEii"/>
</dbReference>
<evidence type="ECO:0008006" key="3">
    <source>
        <dbReference type="Google" id="ProtNLM"/>
    </source>
</evidence>
<gene>
    <name evidence="1" type="ORF">A2V97_01165</name>
</gene>
<evidence type="ECO:0000313" key="2">
    <source>
        <dbReference type="Proteomes" id="UP000177382"/>
    </source>
</evidence>
<dbReference type="Pfam" id="PF08843">
    <property type="entry name" value="AbiEii"/>
    <property type="match status" value="1"/>
</dbReference>
<dbReference type="Proteomes" id="UP000177382">
    <property type="component" value="Unassembled WGS sequence"/>
</dbReference>
<sequence>MFEKVLLPATLGLVKKLTPDSFPEGSYLGGGTAVALQLGHRRSADLDFFTAYEFIESQWEQKLAKELRFKLLKRDWQTLIGACGEVKISLFGYKYPLIGKKERFFDMEVASLPDLAAMKLDTVISRGAKRDLIDIYFLAQKFGLDKLFEYYDKKYKNFQEREIMIKKALVYFEEAKDDEMPDMLVKTDWEEIKRWFREKVSKP</sequence>
<dbReference type="EMBL" id="MGFX01000006">
    <property type="protein sequence ID" value="OGM15226.1"/>
    <property type="molecule type" value="Genomic_DNA"/>
</dbReference>
<reference evidence="1 2" key="1">
    <citation type="journal article" date="2016" name="Nat. Commun.">
        <title>Thousands of microbial genomes shed light on interconnected biogeochemical processes in an aquifer system.</title>
        <authorList>
            <person name="Anantharaman K."/>
            <person name="Brown C.T."/>
            <person name="Hug L.A."/>
            <person name="Sharon I."/>
            <person name="Castelle C.J."/>
            <person name="Probst A.J."/>
            <person name="Thomas B.C."/>
            <person name="Singh A."/>
            <person name="Wilkins M.J."/>
            <person name="Karaoz U."/>
            <person name="Brodie E.L."/>
            <person name="Williams K.H."/>
            <person name="Hubbard S.S."/>
            <person name="Banfield J.F."/>
        </authorList>
    </citation>
    <scope>NUCLEOTIDE SEQUENCE [LARGE SCALE GENOMIC DNA]</scope>
</reference>
<comment type="caution">
    <text evidence="1">The sequence shown here is derived from an EMBL/GenBank/DDBJ whole genome shotgun (WGS) entry which is preliminary data.</text>
</comment>
<evidence type="ECO:0000313" key="1">
    <source>
        <dbReference type="EMBL" id="OGM15226.1"/>
    </source>
</evidence>
<dbReference type="AlphaFoldDB" id="A0A1F7XJM8"/>
<organism evidence="1 2">
    <name type="scientific">Candidatus Woesebacteria bacterium RBG_16_42_24</name>
    <dbReference type="NCBI Taxonomy" id="1802485"/>
    <lineage>
        <taxon>Bacteria</taxon>
        <taxon>Candidatus Woeseibacteriota</taxon>
    </lineage>
</organism>
<protein>
    <recommendedName>
        <fullName evidence="3">Nucleotidyl transferase AbiEii/AbiGii toxin family protein</fullName>
    </recommendedName>
</protein>
<dbReference type="STRING" id="1802485.A2V97_01165"/>
<name>A0A1F7XJM8_9BACT</name>